<dbReference type="Proteomes" id="UP000766550">
    <property type="component" value="Unassembled WGS sequence"/>
</dbReference>
<dbReference type="EMBL" id="JAHQXF010000002">
    <property type="protein sequence ID" value="MBV0925537.1"/>
    <property type="molecule type" value="Genomic_DNA"/>
</dbReference>
<dbReference type="OrthoDB" id="214119at2157"/>
<protein>
    <submittedName>
        <fullName evidence="9">MATE family efflux transporter</fullName>
    </submittedName>
</protein>
<feature type="transmembrane region" description="Helical" evidence="8">
    <location>
        <begin position="223"/>
        <end position="244"/>
    </location>
</feature>
<evidence type="ECO:0000256" key="6">
    <source>
        <dbReference type="ARBA" id="ARBA00023136"/>
    </source>
</evidence>
<dbReference type="PANTHER" id="PTHR43549:SF2">
    <property type="entry name" value="MULTIDRUG RESISTANCE PROTEIN NORM-RELATED"/>
    <property type="match status" value="1"/>
</dbReference>
<evidence type="ECO:0000256" key="7">
    <source>
        <dbReference type="SAM" id="MobiDB-lite"/>
    </source>
</evidence>
<dbReference type="AlphaFoldDB" id="A0A8J7Y7K8"/>
<feature type="transmembrane region" description="Helical" evidence="8">
    <location>
        <begin position="100"/>
        <end position="122"/>
    </location>
</feature>
<keyword evidence="10" id="KW-1185">Reference proteome</keyword>
<dbReference type="GO" id="GO:0015297">
    <property type="term" value="F:antiporter activity"/>
    <property type="evidence" value="ECO:0007669"/>
    <property type="project" value="InterPro"/>
</dbReference>
<organism evidence="9 10">
    <name type="scientific">Haloarcula limicola</name>
    <dbReference type="NCBI Taxonomy" id="1429915"/>
    <lineage>
        <taxon>Archaea</taxon>
        <taxon>Methanobacteriati</taxon>
        <taxon>Methanobacteriota</taxon>
        <taxon>Stenosarchaea group</taxon>
        <taxon>Halobacteria</taxon>
        <taxon>Halobacteriales</taxon>
        <taxon>Haloarculaceae</taxon>
        <taxon>Haloarcula</taxon>
    </lineage>
</organism>
<dbReference type="NCBIfam" id="TIGR00797">
    <property type="entry name" value="matE"/>
    <property type="match status" value="1"/>
</dbReference>
<comment type="subcellular location">
    <subcellularLocation>
        <location evidence="1">Cell membrane</location>
        <topology evidence="1">Multi-pass membrane protein</topology>
    </subcellularLocation>
</comment>
<keyword evidence="3" id="KW-1003">Cell membrane</keyword>
<dbReference type="PIRSF" id="PIRSF006603">
    <property type="entry name" value="DinF"/>
    <property type="match status" value="1"/>
</dbReference>
<keyword evidence="4 8" id="KW-0812">Transmembrane</keyword>
<proteinExistence type="predicted"/>
<feature type="transmembrane region" description="Helical" evidence="8">
    <location>
        <begin position="142"/>
        <end position="161"/>
    </location>
</feature>
<dbReference type="InterPro" id="IPR048279">
    <property type="entry name" value="MdtK-like"/>
</dbReference>
<sequence length="503" mass="52006">MPETDRSVDLTEGPLLRPLLALSLPLVGTQLLQVAYNLVDTFVVGQLGGEAVAALTYSLPFIFVTISLGSGLTIAGTVLVSQHRGAGNDERVRTVAGQTIAVTAAVSGLLSAVGFLVAPILLPYVGTTPGSAIHAMAVDYTRIVFAGTAFMFGAFAFQAILRGWGDTKTPMYLMLGSVLANAVLDPFFVLGFDENVVFEMAGLTGLEATLYDLTGFAGMGVEGAAIATVIARGGAAVAGFWLLFSGRLGIALSFSDLRPDRETVRKILDVGGPAGLERSADSLAYTGMTVLVAMVGTNAVAAYGVGNRINTLVYLPAVGLAQGVETAVGQNLGADQAGRARRSVLLAAGLGGGLFLLASAGAYAFAAAIVASFFDAARTDPEILSMGADYFRIIGPTYVFMGLFHLFNAAFRGAGSTRTALAFSITSQWLFRIPPTLLFITVFGIGAAGVWWGIAVSHLAAAAVVAAWFIFGNWDDSVVGEGDANDADEAGDADDRESPASAD</sequence>
<dbReference type="InterPro" id="IPR052031">
    <property type="entry name" value="Membrane_Transporter-Flippase"/>
</dbReference>
<evidence type="ECO:0000313" key="10">
    <source>
        <dbReference type="Proteomes" id="UP000766550"/>
    </source>
</evidence>
<dbReference type="RefSeq" id="WP_206674411.1">
    <property type="nucleotide sequence ID" value="NZ_JAHQXF010000002.1"/>
</dbReference>
<accession>A0A8J7Y7K8</accession>
<name>A0A8J7Y7K8_9EURY</name>
<feature type="region of interest" description="Disordered" evidence="7">
    <location>
        <begin position="482"/>
        <end position="503"/>
    </location>
</feature>
<keyword evidence="5 8" id="KW-1133">Transmembrane helix</keyword>
<evidence type="ECO:0000256" key="5">
    <source>
        <dbReference type="ARBA" id="ARBA00022989"/>
    </source>
</evidence>
<feature type="transmembrane region" description="Helical" evidence="8">
    <location>
        <begin position="437"/>
        <end position="470"/>
    </location>
</feature>
<feature type="transmembrane region" description="Helical" evidence="8">
    <location>
        <begin position="344"/>
        <end position="370"/>
    </location>
</feature>
<evidence type="ECO:0000256" key="2">
    <source>
        <dbReference type="ARBA" id="ARBA00022448"/>
    </source>
</evidence>
<gene>
    <name evidence="9" type="ORF">KTS45_15125</name>
</gene>
<comment type="caution">
    <text evidence="9">The sequence shown here is derived from an EMBL/GenBank/DDBJ whole genome shotgun (WGS) entry which is preliminary data.</text>
</comment>
<reference evidence="9 10" key="1">
    <citation type="submission" date="2021-06" db="EMBL/GenBank/DDBJ databases">
        <title>New haloarchaea isolates fom saline soil.</title>
        <authorList>
            <person name="Duran-Viseras A."/>
            <person name="Sanchez-Porro C.S."/>
            <person name="Ventosa A."/>
        </authorList>
    </citation>
    <scope>NUCLEOTIDE SEQUENCE [LARGE SCALE GENOMIC DNA]</scope>
    <source>
        <strain evidence="9 10">JCM 183640</strain>
    </source>
</reference>
<dbReference type="PANTHER" id="PTHR43549">
    <property type="entry name" value="MULTIDRUG RESISTANCE PROTEIN YPNP-RELATED"/>
    <property type="match status" value="1"/>
</dbReference>
<dbReference type="Pfam" id="PF01554">
    <property type="entry name" value="MatE"/>
    <property type="match status" value="2"/>
</dbReference>
<keyword evidence="6 8" id="KW-0472">Membrane</keyword>
<dbReference type="GO" id="GO:0042910">
    <property type="term" value="F:xenobiotic transmembrane transporter activity"/>
    <property type="evidence" value="ECO:0007669"/>
    <property type="project" value="InterPro"/>
</dbReference>
<feature type="compositionally biased region" description="Acidic residues" evidence="7">
    <location>
        <begin position="483"/>
        <end position="495"/>
    </location>
</feature>
<evidence type="ECO:0000256" key="8">
    <source>
        <dbReference type="SAM" id="Phobius"/>
    </source>
</evidence>
<evidence type="ECO:0000256" key="3">
    <source>
        <dbReference type="ARBA" id="ARBA00022475"/>
    </source>
</evidence>
<feature type="transmembrane region" description="Helical" evidence="8">
    <location>
        <begin position="59"/>
        <end position="80"/>
    </location>
</feature>
<evidence type="ECO:0000256" key="4">
    <source>
        <dbReference type="ARBA" id="ARBA00022692"/>
    </source>
</evidence>
<dbReference type="InterPro" id="IPR002528">
    <property type="entry name" value="MATE_fam"/>
</dbReference>
<evidence type="ECO:0000256" key="1">
    <source>
        <dbReference type="ARBA" id="ARBA00004651"/>
    </source>
</evidence>
<evidence type="ECO:0000313" key="9">
    <source>
        <dbReference type="EMBL" id="MBV0925537.1"/>
    </source>
</evidence>
<dbReference type="GO" id="GO:0005886">
    <property type="term" value="C:plasma membrane"/>
    <property type="evidence" value="ECO:0007669"/>
    <property type="project" value="UniProtKB-SubCell"/>
</dbReference>
<feature type="transmembrane region" description="Helical" evidence="8">
    <location>
        <begin position="390"/>
        <end position="411"/>
    </location>
</feature>
<keyword evidence="2" id="KW-0813">Transport</keyword>